<reference evidence="5 6" key="1">
    <citation type="submission" date="2023-09" db="EMBL/GenBank/DDBJ databases">
        <title>Pangenome analysis of Batrachochytrium dendrobatidis and related Chytrids.</title>
        <authorList>
            <person name="Yacoub M.N."/>
            <person name="Stajich J.E."/>
            <person name="James T.Y."/>
        </authorList>
    </citation>
    <scope>NUCLEOTIDE SEQUENCE [LARGE SCALE GENOMIC DNA]</scope>
    <source>
        <strain evidence="5 6">JEL0888</strain>
    </source>
</reference>
<dbReference type="InterPro" id="IPR000644">
    <property type="entry name" value="CBS_dom"/>
</dbReference>
<evidence type="ECO:0000256" key="2">
    <source>
        <dbReference type="ARBA" id="ARBA00023122"/>
    </source>
</evidence>
<evidence type="ECO:0000256" key="3">
    <source>
        <dbReference type="PROSITE-ProRule" id="PRU00703"/>
    </source>
</evidence>
<proteinExistence type="predicted"/>
<dbReference type="CDD" id="cd02205">
    <property type="entry name" value="CBS_pair_SF"/>
    <property type="match status" value="1"/>
</dbReference>
<sequence length="315" mass="33166">MKPLTQHTFKNLGLAGKKLPLTTVPPTTPIRVALETLAERSIIHLAVQSHSDAARVYAVVGILDLVAYVCRRAAAETQLDARAPLLDDPVEQVLTLDADDESYTVFERDIGDTLEETLRAFSHGVHRALVTDITKTTPAFLLGQADVLKYILATSGAAAGDAAPAFAVPLSTPLRDALPGRFTAAVSTVPHTATALAALTQLARRGTPAAPVVDAAGRVVAVVSAKDLRRITGNTIASLHDPVTAFLAAHASAGVQPCVVARDAQVSVLDAVRMLVDRRVHHLWIVDADMKPVGVVSHSDIIACVSGNLEKPAGH</sequence>
<dbReference type="Pfam" id="PF00571">
    <property type="entry name" value="CBS"/>
    <property type="match status" value="2"/>
</dbReference>
<keyword evidence="2 3" id="KW-0129">CBS domain</keyword>
<comment type="caution">
    <text evidence="5">The sequence shown here is derived from an EMBL/GenBank/DDBJ whole genome shotgun (WGS) entry which is preliminary data.</text>
</comment>
<dbReference type="EMBL" id="JADGIZ020000078">
    <property type="protein sequence ID" value="KAL2912048.1"/>
    <property type="molecule type" value="Genomic_DNA"/>
</dbReference>
<accession>A0ABR4MXU9</accession>
<dbReference type="PANTHER" id="PTHR13780">
    <property type="entry name" value="AMP-ACTIVATED PROTEIN KINASE, GAMMA REGULATORY SUBUNIT"/>
    <property type="match status" value="1"/>
</dbReference>
<protein>
    <recommendedName>
        <fullName evidence="4">CBS domain-containing protein</fullName>
    </recommendedName>
</protein>
<dbReference type="PROSITE" id="PS51371">
    <property type="entry name" value="CBS"/>
    <property type="match status" value="2"/>
</dbReference>
<name>A0ABR4MXU9_9FUNG</name>
<evidence type="ECO:0000256" key="1">
    <source>
        <dbReference type="ARBA" id="ARBA00022737"/>
    </source>
</evidence>
<dbReference type="SMART" id="SM00116">
    <property type="entry name" value="CBS"/>
    <property type="match status" value="3"/>
</dbReference>
<dbReference type="InterPro" id="IPR050511">
    <property type="entry name" value="AMPK_gamma/SDS23_families"/>
</dbReference>
<evidence type="ECO:0000259" key="4">
    <source>
        <dbReference type="PROSITE" id="PS51371"/>
    </source>
</evidence>
<feature type="domain" description="CBS" evidence="4">
    <location>
        <begin position="251"/>
        <end position="311"/>
    </location>
</feature>
<dbReference type="SUPFAM" id="SSF54631">
    <property type="entry name" value="CBS-domain pair"/>
    <property type="match status" value="2"/>
</dbReference>
<organism evidence="5 6">
    <name type="scientific">Polyrhizophydium stewartii</name>
    <dbReference type="NCBI Taxonomy" id="2732419"/>
    <lineage>
        <taxon>Eukaryota</taxon>
        <taxon>Fungi</taxon>
        <taxon>Fungi incertae sedis</taxon>
        <taxon>Chytridiomycota</taxon>
        <taxon>Chytridiomycota incertae sedis</taxon>
        <taxon>Chytridiomycetes</taxon>
        <taxon>Rhizophydiales</taxon>
        <taxon>Rhizophydiales incertae sedis</taxon>
        <taxon>Polyrhizophydium</taxon>
    </lineage>
</organism>
<dbReference type="PANTHER" id="PTHR13780:SF128">
    <property type="entry name" value="CBS DOMAIN-CONTAINING PROTEIN"/>
    <property type="match status" value="1"/>
</dbReference>
<evidence type="ECO:0000313" key="5">
    <source>
        <dbReference type="EMBL" id="KAL2912048.1"/>
    </source>
</evidence>
<evidence type="ECO:0000313" key="6">
    <source>
        <dbReference type="Proteomes" id="UP001527925"/>
    </source>
</evidence>
<dbReference type="Proteomes" id="UP001527925">
    <property type="component" value="Unassembled WGS sequence"/>
</dbReference>
<dbReference type="InterPro" id="IPR046342">
    <property type="entry name" value="CBS_dom_sf"/>
</dbReference>
<feature type="domain" description="CBS" evidence="4">
    <location>
        <begin position="182"/>
        <end position="238"/>
    </location>
</feature>
<dbReference type="Gene3D" id="3.10.580.10">
    <property type="entry name" value="CBS-domain"/>
    <property type="match status" value="2"/>
</dbReference>
<keyword evidence="6" id="KW-1185">Reference proteome</keyword>
<keyword evidence="1" id="KW-0677">Repeat</keyword>
<gene>
    <name evidence="5" type="ORF">HK105_208477</name>
</gene>